<evidence type="ECO:0000313" key="2">
    <source>
        <dbReference type="EMBL" id="SMQ52698.1"/>
    </source>
</evidence>
<reference evidence="2 3" key="1">
    <citation type="submission" date="2016-06" db="EMBL/GenBank/DDBJ databases">
        <authorList>
            <person name="Kjaerup R.B."/>
            <person name="Dalgaard T.S."/>
            <person name="Juul-Madsen H.R."/>
        </authorList>
    </citation>
    <scope>NUCLEOTIDE SEQUENCE [LARGE SCALE GENOMIC DNA]</scope>
</reference>
<evidence type="ECO:0000256" key="1">
    <source>
        <dbReference type="SAM" id="MobiDB-lite"/>
    </source>
</evidence>
<gene>
    <name evidence="2" type="ORF">ZT3D7_G7851</name>
</gene>
<protein>
    <submittedName>
        <fullName evidence="2">Uncharacterized protein</fullName>
    </submittedName>
</protein>
<dbReference type="Proteomes" id="UP000215127">
    <property type="component" value="Chromosome 7"/>
</dbReference>
<organism evidence="2 3">
    <name type="scientific">Zymoseptoria tritici (strain ST99CH_3D7)</name>
    <dbReference type="NCBI Taxonomy" id="1276538"/>
    <lineage>
        <taxon>Eukaryota</taxon>
        <taxon>Fungi</taxon>
        <taxon>Dikarya</taxon>
        <taxon>Ascomycota</taxon>
        <taxon>Pezizomycotina</taxon>
        <taxon>Dothideomycetes</taxon>
        <taxon>Dothideomycetidae</taxon>
        <taxon>Mycosphaerellales</taxon>
        <taxon>Mycosphaerellaceae</taxon>
        <taxon>Zymoseptoria</taxon>
    </lineage>
</organism>
<feature type="compositionally biased region" description="Basic residues" evidence="1">
    <location>
        <begin position="368"/>
        <end position="377"/>
    </location>
</feature>
<sequence length="501" mass="53564">MDTFNTPSKLEKIVGRDATVDSGNRILVEDINIVLLQCAQSAGSLTSMIATETYSWNKSQKLDMVSLKAALAVVTSRTARIDGLLGMFEEAQRKKKNTIGMPQDSDSFNVSPDLDGAGSSALHNAKAATAPCSPGVITDGEEKVETMRPRKFDDGGFTCIGNSPDAWSGVESALPDEEEKGPVWNDGGFGQLDESDAQSATDPDQPEERGEALVWDDGGFGCNDDECTVQSPANKEDDLVWDDGGFDVPSDAIDAVPETESELTPATHASKKAKKVAKAESPDWTMGDLGDHCATASPTSGDLSQKGKKTHSCYKDGGITKQQLRDAFDMMLSMNHDLPRIASVATEGTDQVHCVVNGHSESPPVMKSSRKHKKMPKKTAEELQDCEDRITTPLSPQWTVSAQSTSPPAAKSPKKSKKEAKVLSGWIDNTLIGLDLVDELTDADTAPLSGTDADLPCGKPSAVPDPWVWPPVTKPSKKGKKKNEKLCTGWVNSNGRSASGE</sequence>
<feature type="region of interest" description="Disordered" evidence="1">
    <location>
        <begin position="257"/>
        <end position="311"/>
    </location>
</feature>
<accession>A0A1X7RZ49</accession>
<feature type="region of interest" description="Disordered" evidence="1">
    <location>
        <begin position="356"/>
        <end position="419"/>
    </location>
</feature>
<feature type="region of interest" description="Disordered" evidence="1">
    <location>
        <begin position="444"/>
        <end position="501"/>
    </location>
</feature>
<keyword evidence="3" id="KW-1185">Reference proteome</keyword>
<dbReference type="EMBL" id="LT853698">
    <property type="protein sequence ID" value="SMQ52698.1"/>
    <property type="molecule type" value="Genomic_DNA"/>
</dbReference>
<feature type="compositionally biased region" description="Basic and acidic residues" evidence="1">
    <location>
        <begin position="378"/>
        <end position="390"/>
    </location>
</feature>
<feature type="compositionally biased region" description="Polar residues" evidence="1">
    <location>
        <begin position="392"/>
        <end position="405"/>
    </location>
</feature>
<dbReference type="AlphaFoldDB" id="A0A1X7RZ49"/>
<evidence type="ECO:0000313" key="3">
    <source>
        <dbReference type="Proteomes" id="UP000215127"/>
    </source>
</evidence>
<name>A0A1X7RZ49_ZYMT9</name>
<proteinExistence type="predicted"/>
<feature type="compositionally biased region" description="Polar residues" evidence="1">
    <location>
        <begin position="490"/>
        <end position="501"/>
    </location>
</feature>
<feature type="region of interest" description="Disordered" evidence="1">
    <location>
        <begin position="150"/>
        <end position="209"/>
    </location>
</feature>